<keyword evidence="2" id="KW-1185">Reference proteome</keyword>
<dbReference type="EMBL" id="FZQP02001226">
    <property type="protein sequence ID" value="VVC92111.1"/>
    <property type="molecule type" value="Genomic_DNA"/>
</dbReference>
<proteinExistence type="predicted"/>
<organism evidence="1 2">
    <name type="scientific">Leptidea sinapis</name>
    <dbReference type="NCBI Taxonomy" id="189913"/>
    <lineage>
        <taxon>Eukaryota</taxon>
        <taxon>Metazoa</taxon>
        <taxon>Ecdysozoa</taxon>
        <taxon>Arthropoda</taxon>
        <taxon>Hexapoda</taxon>
        <taxon>Insecta</taxon>
        <taxon>Pterygota</taxon>
        <taxon>Neoptera</taxon>
        <taxon>Endopterygota</taxon>
        <taxon>Lepidoptera</taxon>
        <taxon>Glossata</taxon>
        <taxon>Ditrysia</taxon>
        <taxon>Papilionoidea</taxon>
        <taxon>Pieridae</taxon>
        <taxon>Dismorphiinae</taxon>
        <taxon>Leptidea</taxon>
    </lineage>
</organism>
<name>A0A5E4Q441_9NEOP</name>
<evidence type="ECO:0000313" key="2">
    <source>
        <dbReference type="Proteomes" id="UP000324832"/>
    </source>
</evidence>
<sequence>MSTKKQTSERQTQLQQDLQNELYTANHLLQSISLELQKIKKITEEDGEFEKNVSQNSSLIAKLAKMKHINLKTLPAFDRLQNHNREATSEIIDYQLPNDTSSNMDDT</sequence>
<protein>
    <submittedName>
        <fullName evidence="1">Uncharacterized protein</fullName>
    </submittedName>
</protein>
<dbReference type="AlphaFoldDB" id="A0A5E4Q441"/>
<evidence type="ECO:0000313" key="1">
    <source>
        <dbReference type="EMBL" id="VVC92111.1"/>
    </source>
</evidence>
<reference evidence="1 2" key="1">
    <citation type="submission" date="2017-07" db="EMBL/GenBank/DDBJ databases">
        <authorList>
            <person name="Talla V."/>
            <person name="Backstrom N."/>
        </authorList>
    </citation>
    <scope>NUCLEOTIDE SEQUENCE [LARGE SCALE GENOMIC DNA]</scope>
</reference>
<accession>A0A5E4Q441</accession>
<gene>
    <name evidence="1" type="ORF">LSINAPIS_LOCUS4628</name>
</gene>
<dbReference type="Proteomes" id="UP000324832">
    <property type="component" value="Unassembled WGS sequence"/>
</dbReference>